<dbReference type="GO" id="GO:0006972">
    <property type="term" value="P:hyperosmotic response"/>
    <property type="evidence" value="ECO:0007669"/>
    <property type="project" value="TreeGrafter"/>
</dbReference>
<keyword evidence="3 7" id="KW-0813">Transport</keyword>
<evidence type="ECO:0000256" key="3">
    <source>
        <dbReference type="ARBA" id="ARBA00022448"/>
    </source>
</evidence>
<gene>
    <name evidence="9" type="ORF">WMY93_001111</name>
</gene>
<accession>A0AAW0Q2B1</accession>
<dbReference type="InterPro" id="IPR023271">
    <property type="entry name" value="Aquaporin-like"/>
</dbReference>
<dbReference type="EMBL" id="JBBPFD010000001">
    <property type="protein sequence ID" value="KAK7945383.1"/>
    <property type="molecule type" value="Genomic_DNA"/>
</dbReference>
<dbReference type="GO" id="GO:0015250">
    <property type="term" value="F:water channel activity"/>
    <property type="evidence" value="ECO:0007669"/>
    <property type="project" value="TreeGrafter"/>
</dbReference>
<feature type="transmembrane region" description="Helical" evidence="8">
    <location>
        <begin position="124"/>
        <end position="146"/>
    </location>
</feature>
<dbReference type="GO" id="GO:0003097">
    <property type="term" value="P:renal water transport"/>
    <property type="evidence" value="ECO:0007669"/>
    <property type="project" value="TreeGrafter"/>
</dbReference>
<evidence type="ECO:0000313" key="9">
    <source>
        <dbReference type="EMBL" id="KAK7945383.1"/>
    </source>
</evidence>
<dbReference type="NCBIfam" id="TIGR00861">
    <property type="entry name" value="MIP"/>
    <property type="match status" value="1"/>
</dbReference>
<dbReference type="InterPro" id="IPR022357">
    <property type="entry name" value="MIP_CS"/>
</dbReference>
<feature type="transmembrane region" description="Helical" evidence="8">
    <location>
        <begin position="201"/>
        <end position="221"/>
    </location>
</feature>
<dbReference type="SUPFAM" id="SSF81338">
    <property type="entry name" value="Aquaporin-like"/>
    <property type="match status" value="1"/>
</dbReference>
<keyword evidence="5 8" id="KW-1133">Transmembrane helix</keyword>
<evidence type="ECO:0000313" key="10">
    <source>
        <dbReference type="Proteomes" id="UP001460270"/>
    </source>
</evidence>
<evidence type="ECO:0000256" key="5">
    <source>
        <dbReference type="ARBA" id="ARBA00022989"/>
    </source>
</evidence>
<dbReference type="Proteomes" id="UP001460270">
    <property type="component" value="Unassembled WGS sequence"/>
</dbReference>
<evidence type="ECO:0000256" key="4">
    <source>
        <dbReference type="ARBA" id="ARBA00022692"/>
    </source>
</evidence>
<sequence>MKELKSWAFWRAVAAEFIGMVLFIFFGIASAIGNPLNGAQEVKVSLAFGLAIATLAQSLGHVSGAHLNPAVSVGLLVSCQISLLRFVFYTLAQMMGAVAASALLDGFKPREKGLGVNTLADKVTAGQGFAIEFFATLQLVLCVIAVTDNRRSDVKGSAPLAIGLSVTLGHLVAISFTGCGINPARSFGPAVIRREMKNHWVYWLGPMCGGIAAAFIYDLILSPRSPSLSRRRDILFNGTDDDVDDNLMREAEMAGPSQWPKPDFIRTYNSNDVPSSKSPHLSSKGLHQNFTSNAVPLLKSPHLF</sequence>
<dbReference type="PANTHER" id="PTHR19139">
    <property type="entry name" value="AQUAPORIN TRANSPORTER"/>
    <property type="match status" value="1"/>
</dbReference>
<evidence type="ECO:0000256" key="1">
    <source>
        <dbReference type="ARBA" id="ARBA00004141"/>
    </source>
</evidence>
<keyword evidence="6 8" id="KW-0472">Membrane</keyword>
<dbReference type="GO" id="GO:0015168">
    <property type="term" value="F:glycerol transmembrane transporter activity"/>
    <property type="evidence" value="ECO:0007669"/>
    <property type="project" value="TreeGrafter"/>
</dbReference>
<dbReference type="PRINTS" id="PR00783">
    <property type="entry name" value="MINTRINSICP"/>
</dbReference>
<keyword evidence="10" id="KW-1185">Reference proteome</keyword>
<reference evidence="10" key="1">
    <citation type="submission" date="2024-04" db="EMBL/GenBank/DDBJ databases">
        <title>Salinicola lusitanus LLJ914,a marine bacterium isolated from the Okinawa Trough.</title>
        <authorList>
            <person name="Li J."/>
        </authorList>
    </citation>
    <scope>NUCLEOTIDE SEQUENCE [LARGE SCALE GENOMIC DNA]</scope>
</reference>
<dbReference type="AlphaFoldDB" id="A0AAW0Q2B1"/>
<name>A0AAW0Q2B1_9GOBI</name>
<evidence type="ECO:0008006" key="11">
    <source>
        <dbReference type="Google" id="ProtNLM"/>
    </source>
</evidence>
<evidence type="ECO:0000256" key="7">
    <source>
        <dbReference type="RuleBase" id="RU000477"/>
    </source>
</evidence>
<dbReference type="PROSITE" id="PS00221">
    <property type="entry name" value="MIP"/>
    <property type="match status" value="1"/>
</dbReference>
<dbReference type="GO" id="GO:0016020">
    <property type="term" value="C:membrane"/>
    <property type="evidence" value="ECO:0007669"/>
    <property type="project" value="UniProtKB-SubCell"/>
</dbReference>
<keyword evidence="4 7" id="KW-0812">Transmembrane</keyword>
<evidence type="ECO:0000256" key="8">
    <source>
        <dbReference type="SAM" id="Phobius"/>
    </source>
</evidence>
<evidence type="ECO:0000256" key="2">
    <source>
        <dbReference type="ARBA" id="ARBA00006175"/>
    </source>
</evidence>
<feature type="transmembrane region" description="Helical" evidence="8">
    <location>
        <begin position="158"/>
        <end position="181"/>
    </location>
</feature>
<organism evidence="9 10">
    <name type="scientific">Mugilogobius chulae</name>
    <name type="common">yellowstripe goby</name>
    <dbReference type="NCBI Taxonomy" id="88201"/>
    <lineage>
        <taxon>Eukaryota</taxon>
        <taxon>Metazoa</taxon>
        <taxon>Chordata</taxon>
        <taxon>Craniata</taxon>
        <taxon>Vertebrata</taxon>
        <taxon>Euteleostomi</taxon>
        <taxon>Actinopterygii</taxon>
        <taxon>Neopterygii</taxon>
        <taxon>Teleostei</taxon>
        <taxon>Neoteleostei</taxon>
        <taxon>Acanthomorphata</taxon>
        <taxon>Gobiaria</taxon>
        <taxon>Gobiiformes</taxon>
        <taxon>Gobioidei</taxon>
        <taxon>Gobiidae</taxon>
        <taxon>Gobionellinae</taxon>
        <taxon>Mugilogobius</taxon>
    </lineage>
</organism>
<dbReference type="CDD" id="cd00333">
    <property type="entry name" value="MIP"/>
    <property type="match status" value="1"/>
</dbReference>
<comment type="similarity">
    <text evidence="2 7">Belongs to the MIP/aquaporin (TC 1.A.8) family.</text>
</comment>
<comment type="caution">
    <text evidence="9">The sequence shown here is derived from an EMBL/GenBank/DDBJ whole genome shotgun (WGS) entry which is preliminary data.</text>
</comment>
<dbReference type="Pfam" id="PF00230">
    <property type="entry name" value="MIP"/>
    <property type="match status" value="1"/>
</dbReference>
<feature type="transmembrane region" description="Helical" evidence="8">
    <location>
        <begin position="12"/>
        <end position="32"/>
    </location>
</feature>
<evidence type="ECO:0000256" key="6">
    <source>
        <dbReference type="ARBA" id="ARBA00023136"/>
    </source>
</evidence>
<dbReference type="Gene3D" id="1.20.1080.10">
    <property type="entry name" value="Glycerol uptake facilitator protein"/>
    <property type="match status" value="1"/>
</dbReference>
<proteinExistence type="inferred from homology"/>
<protein>
    <recommendedName>
        <fullName evidence="11">Aquaporin 1</fullName>
    </recommendedName>
</protein>
<feature type="transmembrane region" description="Helical" evidence="8">
    <location>
        <begin position="83"/>
        <end position="104"/>
    </location>
</feature>
<dbReference type="InterPro" id="IPR034294">
    <property type="entry name" value="Aquaporin_transptr"/>
</dbReference>
<dbReference type="PANTHER" id="PTHR19139:SF161">
    <property type="entry name" value="AQUAPORIN-1"/>
    <property type="match status" value="1"/>
</dbReference>
<dbReference type="GO" id="GO:0008519">
    <property type="term" value="F:ammonium channel activity"/>
    <property type="evidence" value="ECO:0007669"/>
    <property type="project" value="TreeGrafter"/>
</dbReference>
<comment type="subcellular location">
    <subcellularLocation>
        <location evidence="1">Membrane</location>
        <topology evidence="1">Multi-pass membrane protein</topology>
    </subcellularLocation>
</comment>
<dbReference type="InterPro" id="IPR000425">
    <property type="entry name" value="MIP"/>
</dbReference>
<dbReference type="GO" id="GO:0035379">
    <property type="term" value="F:carbon dioxide transmembrane transporter activity"/>
    <property type="evidence" value="ECO:0007669"/>
    <property type="project" value="TreeGrafter"/>
</dbReference>